<feature type="region of interest" description="Disordered" evidence="6">
    <location>
        <begin position="154"/>
        <end position="210"/>
    </location>
</feature>
<dbReference type="EMBL" id="JAWRVG010000003">
    <property type="protein sequence ID" value="KAK4083557.1"/>
    <property type="molecule type" value="Genomic_DNA"/>
</dbReference>
<evidence type="ECO:0000313" key="10">
    <source>
        <dbReference type="Proteomes" id="UP001273209"/>
    </source>
</evidence>
<dbReference type="Pfam" id="PF02656">
    <property type="entry name" value="DUF202"/>
    <property type="match status" value="1"/>
</dbReference>
<name>A0AAE1M6A6_9HYPO</name>
<dbReference type="GeneID" id="87915170"/>
<dbReference type="InterPro" id="IPR052053">
    <property type="entry name" value="IM_YidH-like"/>
</dbReference>
<comment type="subcellular location">
    <subcellularLocation>
        <location evidence="1">Cell membrane</location>
        <topology evidence="1">Multi-pass membrane protein</topology>
    </subcellularLocation>
</comment>
<dbReference type="AlphaFoldDB" id="A0AAE1M6A6"/>
<evidence type="ECO:0000256" key="2">
    <source>
        <dbReference type="ARBA" id="ARBA00022475"/>
    </source>
</evidence>
<evidence type="ECO:0000256" key="6">
    <source>
        <dbReference type="SAM" id="MobiDB-lite"/>
    </source>
</evidence>
<dbReference type="PANTHER" id="PTHR34187">
    <property type="entry name" value="FGR18P"/>
    <property type="match status" value="1"/>
</dbReference>
<feature type="transmembrane region" description="Helical" evidence="7">
    <location>
        <begin position="280"/>
        <end position="300"/>
    </location>
</feature>
<protein>
    <recommendedName>
        <fullName evidence="8">DUF202 domain-containing protein</fullName>
    </recommendedName>
</protein>
<dbReference type="InterPro" id="IPR003807">
    <property type="entry name" value="DUF202"/>
</dbReference>
<evidence type="ECO:0000313" key="9">
    <source>
        <dbReference type="EMBL" id="KAK4083557.1"/>
    </source>
</evidence>
<keyword evidence="2" id="KW-1003">Cell membrane</keyword>
<keyword evidence="3 7" id="KW-0812">Transmembrane</keyword>
<dbReference type="Proteomes" id="UP001273209">
    <property type="component" value="Unassembled WGS sequence"/>
</dbReference>
<proteinExistence type="predicted"/>
<feature type="compositionally biased region" description="Polar residues" evidence="6">
    <location>
        <begin position="180"/>
        <end position="194"/>
    </location>
</feature>
<feature type="domain" description="DUF202" evidence="8">
    <location>
        <begin position="230"/>
        <end position="307"/>
    </location>
</feature>
<reference evidence="9" key="1">
    <citation type="submission" date="2023-11" db="EMBL/GenBank/DDBJ databases">
        <title>The genome sequences of three competitors of mushroom-forming fungi.</title>
        <authorList>
            <person name="Beijen E."/>
            <person name="Ohm R.A."/>
        </authorList>
    </citation>
    <scope>NUCLEOTIDE SEQUENCE</scope>
    <source>
        <strain evidence="9">CBS 100526</strain>
    </source>
</reference>
<evidence type="ECO:0000256" key="5">
    <source>
        <dbReference type="ARBA" id="ARBA00023136"/>
    </source>
</evidence>
<dbReference type="RefSeq" id="XP_062759558.1">
    <property type="nucleotide sequence ID" value="XM_062895265.1"/>
</dbReference>
<dbReference type="GO" id="GO:0005886">
    <property type="term" value="C:plasma membrane"/>
    <property type="evidence" value="ECO:0007669"/>
    <property type="project" value="UniProtKB-SubCell"/>
</dbReference>
<comment type="caution">
    <text evidence="9">The sequence shown here is derived from an EMBL/GenBank/DDBJ whole genome shotgun (WGS) entry which is preliminary data.</text>
</comment>
<sequence length="346" mass="37776">MASHPQTNELDASASAVALPKKTLSRADLHRRRSTDERINNILEAVFLCVFPPISLPPSPSPTSSVPKLRGSSLTRRTALRATTCQFRYVYTQKKNNMSLTAIASTMQTALQRAETMDPASLSLLQKGSSHNSSPNYGASGTATRGILQDYQAVPTSDESDATRSRKVSYGDAARKAGNHTKSQSSLRQRNGVSGSEDIGSPTKARPSWTKETFRKFQSLQLENKGSVARDHLALERTFLAWLRTSLAFASIGVAVTQLFRLNTDNASASGFDHTRLQKMGRPLGATFLAISIVTLLLGCRRYFHAQEWILQGKFPASRGTIIIMSLIALALMILSLVVVIVIRPS</sequence>
<keyword evidence="5 7" id="KW-0472">Membrane</keyword>
<feature type="transmembrane region" description="Helical" evidence="7">
    <location>
        <begin position="239"/>
        <end position="260"/>
    </location>
</feature>
<evidence type="ECO:0000256" key="4">
    <source>
        <dbReference type="ARBA" id="ARBA00022989"/>
    </source>
</evidence>
<evidence type="ECO:0000256" key="3">
    <source>
        <dbReference type="ARBA" id="ARBA00022692"/>
    </source>
</evidence>
<feature type="transmembrane region" description="Helical" evidence="7">
    <location>
        <begin position="321"/>
        <end position="343"/>
    </location>
</feature>
<evidence type="ECO:0000259" key="8">
    <source>
        <dbReference type="Pfam" id="PF02656"/>
    </source>
</evidence>
<evidence type="ECO:0000256" key="7">
    <source>
        <dbReference type="SAM" id="Phobius"/>
    </source>
</evidence>
<keyword evidence="10" id="KW-1185">Reference proteome</keyword>
<gene>
    <name evidence="9" type="ORF">Triagg1_1219</name>
</gene>
<keyword evidence="4 7" id="KW-1133">Transmembrane helix</keyword>
<evidence type="ECO:0000256" key="1">
    <source>
        <dbReference type="ARBA" id="ARBA00004651"/>
    </source>
</evidence>
<dbReference type="PANTHER" id="PTHR34187:SF2">
    <property type="entry name" value="DUF202 DOMAIN-CONTAINING PROTEIN"/>
    <property type="match status" value="1"/>
</dbReference>
<accession>A0AAE1M6A6</accession>
<organism evidence="9 10">
    <name type="scientific">Trichoderma aggressivum f. europaeum</name>
    <dbReference type="NCBI Taxonomy" id="173218"/>
    <lineage>
        <taxon>Eukaryota</taxon>
        <taxon>Fungi</taxon>
        <taxon>Dikarya</taxon>
        <taxon>Ascomycota</taxon>
        <taxon>Pezizomycotina</taxon>
        <taxon>Sordariomycetes</taxon>
        <taxon>Hypocreomycetidae</taxon>
        <taxon>Hypocreales</taxon>
        <taxon>Hypocreaceae</taxon>
        <taxon>Trichoderma</taxon>
    </lineage>
</organism>